<dbReference type="AlphaFoldDB" id="A0A0P1AAG7"/>
<name>A0A0P1AAG7_PLAHL</name>
<keyword evidence="2" id="KW-1185">Reference proteome</keyword>
<dbReference type="Proteomes" id="UP000054928">
    <property type="component" value="Unassembled WGS sequence"/>
</dbReference>
<dbReference type="RefSeq" id="XP_024573509.1">
    <property type="nucleotide sequence ID" value="XM_024722432.1"/>
</dbReference>
<protein>
    <submittedName>
        <fullName evidence="1">Uncharacterized protein</fullName>
    </submittedName>
</protein>
<proteinExistence type="predicted"/>
<organism evidence="1 2">
    <name type="scientific">Plasmopara halstedii</name>
    <name type="common">Downy mildew of sunflower</name>
    <dbReference type="NCBI Taxonomy" id="4781"/>
    <lineage>
        <taxon>Eukaryota</taxon>
        <taxon>Sar</taxon>
        <taxon>Stramenopiles</taxon>
        <taxon>Oomycota</taxon>
        <taxon>Peronosporomycetes</taxon>
        <taxon>Peronosporales</taxon>
        <taxon>Peronosporaceae</taxon>
        <taxon>Plasmopara</taxon>
    </lineage>
</organism>
<dbReference type="EMBL" id="CCYD01000261">
    <property type="protein sequence ID" value="CEG37140.1"/>
    <property type="molecule type" value="Genomic_DNA"/>
</dbReference>
<reference evidence="2" key="1">
    <citation type="submission" date="2014-09" db="EMBL/GenBank/DDBJ databases">
        <authorList>
            <person name="Sharma Rahul"/>
            <person name="Thines Marco"/>
        </authorList>
    </citation>
    <scope>NUCLEOTIDE SEQUENCE [LARGE SCALE GENOMIC DNA]</scope>
</reference>
<sequence length="107" mass="11833">MKLTIFYFELLVDPVESPRMADRNGNVTNRSSVRACMSAGSNSLVVSIDPNAPGFEPWVPNRRSLSRLTYLCLAVEHRQAVVIPRDCLAVRKLAGASESIKICMKPV</sequence>
<evidence type="ECO:0000313" key="1">
    <source>
        <dbReference type="EMBL" id="CEG37140.1"/>
    </source>
</evidence>
<evidence type="ECO:0000313" key="2">
    <source>
        <dbReference type="Proteomes" id="UP000054928"/>
    </source>
</evidence>
<accession>A0A0P1AAG7</accession>
<dbReference type="GeneID" id="36399647"/>